<dbReference type="GO" id="GO:0050660">
    <property type="term" value="F:flavin adenine dinucleotide binding"/>
    <property type="evidence" value="ECO:0007669"/>
    <property type="project" value="InterPro"/>
</dbReference>
<comment type="catalytic activity">
    <reaction evidence="14">
        <text>hypotaurine + NADH + O2 + H(+) = taurine + NAD(+) + H2O</text>
        <dbReference type="Rhea" id="RHEA:74111"/>
        <dbReference type="ChEBI" id="CHEBI:15377"/>
        <dbReference type="ChEBI" id="CHEBI:15378"/>
        <dbReference type="ChEBI" id="CHEBI:15379"/>
        <dbReference type="ChEBI" id="CHEBI:57540"/>
        <dbReference type="ChEBI" id="CHEBI:57853"/>
        <dbReference type="ChEBI" id="CHEBI:57945"/>
        <dbReference type="ChEBI" id="CHEBI:507393"/>
        <dbReference type="EC" id="1.14.13.8"/>
    </reaction>
    <physiologicalReaction direction="left-to-right" evidence="14">
        <dbReference type="Rhea" id="RHEA:74112"/>
    </physiologicalReaction>
</comment>
<dbReference type="GO" id="GO:0004499">
    <property type="term" value="F:N,N-dimethylaniline monooxygenase activity"/>
    <property type="evidence" value="ECO:0007669"/>
    <property type="project" value="InterPro"/>
</dbReference>
<organism evidence="20 21">
    <name type="scientific">Pinctada imbricata</name>
    <name type="common">Atlantic pearl-oyster</name>
    <name type="synonym">Pinctada martensii</name>
    <dbReference type="NCBI Taxonomy" id="66713"/>
    <lineage>
        <taxon>Eukaryota</taxon>
        <taxon>Metazoa</taxon>
        <taxon>Spiralia</taxon>
        <taxon>Lophotrochozoa</taxon>
        <taxon>Mollusca</taxon>
        <taxon>Bivalvia</taxon>
        <taxon>Autobranchia</taxon>
        <taxon>Pteriomorphia</taxon>
        <taxon>Pterioida</taxon>
        <taxon>Pterioidea</taxon>
        <taxon>Pteriidae</taxon>
        <taxon>Pinctada</taxon>
    </lineage>
</organism>
<dbReference type="InterPro" id="IPR000960">
    <property type="entry name" value="Flavin_mOase"/>
</dbReference>
<dbReference type="PIRSF" id="PIRSF000332">
    <property type="entry name" value="FMO"/>
    <property type="match status" value="1"/>
</dbReference>
<dbReference type="InterPro" id="IPR050346">
    <property type="entry name" value="FMO-like"/>
</dbReference>
<comment type="catalytic activity">
    <reaction evidence="17">
        <text>N,N-dimethylaniline + NADPH + O2 + H(+) = N,N-dimethylaniline N-oxide + NADP(+) + H2O</text>
        <dbReference type="Rhea" id="RHEA:24468"/>
        <dbReference type="ChEBI" id="CHEBI:15377"/>
        <dbReference type="ChEBI" id="CHEBI:15378"/>
        <dbReference type="ChEBI" id="CHEBI:15379"/>
        <dbReference type="ChEBI" id="CHEBI:16269"/>
        <dbReference type="ChEBI" id="CHEBI:17735"/>
        <dbReference type="ChEBI" id="CHEBI:57783"/>
        <dbReference type="ChEBI" id="CHEBI:58349"/>
        <dbReference type="EC" id="1.14.13.8"/>
    </reaction>
    <physiologicalReaction direction="left-to-right" evidence="17">
        <dbReference type="Rhea" id="RHEA:24469"/>
    </physiologicalReaction>
</comment>
<feature type="transmembrane region" description="Helical" evidence="19">
    <location>
        <begin position="446"/>
        <end position="464"/>
    </location>
</feature>
<dbReference type="InterPro" id="IPR036188">
    <property type="entry name" value="FAD/NAD-bd_sf"/>
</dbReference>
<keyword evidence="9 19" id="KW-1133">Transmembrane helix</keyword>
<evidence type="ECO:0000313" key="20">
    <source>
        <dbReference type="EMBL" id="KAK3087719.1"/>
    </source>
</evidence>
<gene>
    <name evidence="20" type="ORF">FSP39_009588</name>
</gene>
<sequence>MERAAKKVAVIGAGASGLPAIKCCLDEGLEPVCFERTDHIGGLWYYTTSAIDGQACVMKSTVINTSKEMMCYSDFPIPKEYPNYMHNTYVVKYFNLYADHFDLKKHIRFKTEVMHVKKSSDFASSGQWSIQVKDRDTGQTEDLLFDAVMICTGHHAEKNMPNFPGVDDFKGKVVHSHDYKDFHGYEDKRVVVVGIGNSGGDASVELSRVASQHPTINDDLPNRIISGSIKVKPNIKNFTETGVVFEDGTKEDVDAVVFATGYIFGFPFLDKSVMEVKQNKINLYKYMFPPDLEKNTLCVIGCIQPIGAIMPISENQSRLFTRVVKGAVSLPSSSEMWSDIHSKSYNMAKQYVKSSRHTIQVDYVEFMDEIAEMAGHRPNLHALILRDPKLALKCLLQGCTPYQYRLMGPNSWKGARDAIMTQMDRVHYPLKTRPLGFEEENAKGNFFLLYLVLVIVLAYVMYGLL</sequence>
<evidence type="ECO:0000256" key="17">
    <source>
        <dbReference type="ARBA" id="ARBA00049443"/>
    </source>
</evidence>
<keyword evidence="7 18" id="KW-0274">FAD</keyword>
<dbReference type="EMBL" id="VSWD01000011">
    <property type="protein sequence ID" value="KAK3087719.1"/>
    <property type="molecule type" value="Genomic_DNA"/>
</dbReference>
<evidence type="ECO:0000256" key="3">
    <source>
        <dbReference type="ARBA" id="ARBA00009183"/>
    </source>
</evidence>
<dbReference type="GO" id="GO:0050661">
    <property type="term" value="F:NADP binding"/>
    <property type="evidence" value="ECO:0007669"/>
    <property type="project" value="InterPro"/>
</dbReference>
<reference evidence="20" key="1">
    <citation type="submission" date="2019-08" db="EMBL/GenBank/DDBJ databases">
        <title>The improved chromosome-level genome for the pearl oyster Pinctada fucata martensii using PacBio sequencing and Hi-C.</title>
        <authorList>
            <person name="Zheng Z."/>
        </authorList>
    </citation>
    <scope>NUCLEOTIDE SEQUENCE</scope>
    <source>
        <strain evidence="20">ZZ-2019</strain>
        <tissue evidence="20">Adductor muscle</tissue>
    </source>
</reference>
<dbReference type="GO" id="GO:0005789">
    <property type="term" value="C:endoplasmic reticulum membrane"/>
    <property type="evidence" value="ECO:0007669"/>
    <property type="project" value="UniProtKB-SubCell"/>
</dbReference>
<dbReference type="Pfam" id="PF00743">
    <property type="entry name" value="FMO-like"/>
    <property type="match status" value="1"/>
</dbReference>
<evidence type="ECO:0000256" key="14">
    <source>
        <dbReference type="ARBA" id="ARBA00047338"/>
    </source>
</evidence>
<comment type="caution">
    <text evidence="20">The sequence shown here is derived from an EMBL/GenBank/DDBJ whole genome shotgun (WGS) entry which is preliminary data.</text>
</comment>
<comment type="catalytic activity">
    <reaction evidence="16">
        <text>trimethylamine + NADPH + O2 = trimethylamine N-oxide + NADP(+) + H2O</text>
        <dbReference type="Rhea" id="RHEA:31979"/>
        <dbReference type="ChEBI" id="CHEBI:15377"/>
        <dbReference type="ChEBI" id="CHEBI:15379"/>
        <dbReference type="ChEBI" id="CHEBI:15724"/>
        <dbReference type="ChEBI" id="CHEBI:57783"/>
        <dbReference type="ChEBI" id="CHEBI:58349"/>
        <dbReference type="ChEBI" id="CHEBI:58389"/>
        <dbReference type="EC" id="1.14.13.148"/>
    </reaction>
    <physiologicalReaction direction="left-to-right" evidence="16">
        <dbReference type="Rhea" id="RHEA:31980"/>
    </physiologicalReaction>
</comment>
<evidence type="ECO:0000256" key="15">
    <source>
        <dbReference type="ARBA" id="ARBA00048041"/>
    </source>
</evidence>
<evidence type="ECO:0000256" key="10">
    <source>
        <dbReference type="ARBA" id="ARBA00023002"/>
    </source>
</evidence>
<evidence type="ECO:0000256" key="19">
    <source>
        <dbReference type="SAM" id="Phobius"/>
    </source>
</evidence>
<keyword evidence="11 18" id="KW-0503">Monooxygenase</keyword>
<dbReference type="PRINTS" id="PR00370">
    <property type="entry name" value="FMOXYGENASE"/>
</dbReference>
<evidence type="ECO:0000256" key="5">
    <source>
        <dbReference type="ARBA" id="ARBA00022692"/>
    </source>
</evidence>
<dbReference type="FunFam" id="3.50.50.60:FF:000159">
    <property type="entry name" value="Dimethylaniline monooxygenase [N-oxide-forming]"/>
    <property type="match status" value="1"/>
</dbReference>
<comment type="catalytic activity">
    <reaction evidence="15">
        <text>hypotaurine + NADPH + O2 + H(+) = taurine + NADP(+) + H2O</text>
        <dbReference type="Rhea" id="RHEA:69819"/>
        <dbReference type="ChEBI" id="CHEBI:15377"/>
        <dbReference type="ChEBI" id="CHEBI:15378"/>
        <dbReference type="ChEBI" id="CHEBI:15379"/>
        <dbReference type="ChEBI" id="CHEBI:57783"/>
        <dbReference type="ChEBI" id="CHEBI:57853"/>
        <dbReference type="ChEBI" id="CHEBI:58349"/>
        <dbReference type="ChEBI" id="CHEBI:507393"/>
        <dbReference type="EC" id="1.14.13.8"/>
    </reaction>
    <physiologicalReaction direction="left-to-right" evidence="15">
        <dbReference type="Rhea" id="RHEA:69820"/>
    </physiologicalReaction>
</comment>
<dbReference type="GO" id="GO:0034899">
    <property type="term" value="F:trimethylamine monooxygenase activity"/>
    <property type="evidence" value="ECO:0007669"/>
    <property type="project" value="UniProtKB-EC"/>
</dbReference>
<dbReference type="FunFam" id="3.50.50.60:FF:000161">
    <property type="entry name" value="Dimethylaniline monooxygenase [N-oxide-forming]"/>
    <property type="match status" value="1"/>
</dbReference>
<comment type="similarity">
    <text evidence="3 18">Belongs to the FMO family.</text>
</comment>
<evidence type="ECO:0000256" key="4">
    <source>
        <dbReference type="ARBA" id="ARBA00022630"/>
    </source>
</evidence>
<comment type="cofactor">
    <cofactor evidence="1 18">
        <name>FAD</name>
        <dbReference type="ChEBI" id="CHEBI:57692"/>
    </cofactor>
</comment>
<evidence type="ECO:0000313" key="21">
    <source>
        <dbReference type="Proteomes" id="UP001186944"/>
    </source>
</evidence>
<comment type="subcellular location">
    <subcellularLocation>
        <location evidence="2">Endoplasmic reticulum membrane</location>
        <topology evidence="2">Single-pass membrane protein</topology>
    </subcellularLocation>
</comment>
<comment type="function">
    <text evidence="13">Broad spectrum monooxygenase that catalyzes the oxygenation of a wide variety of nitrogen- and sulfur-containing compounds including xenobiotics. Catalyzes the S-oxygenation of hypotaurine to produce taurine, an organic osmolyte involved in cell volume regulation as well as a variety of cytoprotective and developmental processes. In vitro, catalyzes the N-oxygenation of trimethylamine (TMA) to produce trimethylamine N-oxide (TMAO) and could therefore participate to the detoxification of this compound that is generated by the action of gut microbiota from dietary precursors such as choline, choline containing compounds, betaine or L-carnitine.</text>
</comment>
<evidence type="ECO:0000256" key="2">
    <source>
        <dbReference type="ARBA" id="ARBA00004389"/>
    </source>
</evidence>
<keyword evidence="8" id="KW-0521">NADP</keyword>
<dbReference type="FunFam" id="3.50.50.60:FF:000023">
    <property type="entry name" value="Dimethylaniline monooxygenase [N-oxide-forming]"/>
    <property type="match status" value="1"/>
</dbReference>
<proteinExistence type="inferred from homology"/>
<keyword evidence="12 19" id="KW-0472">Membrane</keyword>
<evidence type="ECO:0000256" key="11">
    <source>
        <dbReference type="ARBA" id="ARBA00023033"/>
    </source>
</evidence>
<evidence type="ECO:0000256" key="18">
    <source>
        <dbReference type="RuleBase" id="RU361177"/>
    </source>
</evidence>
<evidence type="ECO:0000256" key="1">
    <source>
        <dbReference type="ARBA" id="ARBA00001974"/>
    </source>
</evidence>
<accession>A0AA89BYT7</accession>
<evidence type="ECO:0000256" key="6">
    <source>
        <dbReference type="ARBA" id="ARBA00022824"/>
    </source>
</evidence>
<keyword evidence="6" id="KW-0256">Endoplasmic reticulum</keyword>
<dbReference type="Gene3D" id="3.50.50.60">
    <property type="entry name" value="FAD/NAD(P)-binding domain"/>
    <property type="match status" value="2"/>
</dbReference>
<evidence type="ECO:0000256" key="12">
    <source>
        <dbReference type="ARBA" id="ARBA00023136"/>
    </source>
</evidence>
<dbReference type="InterPro" id="IPR020946">
    <property type="entry name" value="Flavin_mOase-like"/>
</dbReference>
<keyword evidence="5 19" id="KW-0812">Transmembrane</keyword>
<evidence type="ECO:0000256" key="16">
    <source>
        <dbReference type="ARBA" id="ARBA00048088"/>
    </source>
</evidence>
<evidence type="ECO:0000256" key="9">
    <source>
        <dbReference type="ARBA" id="ARBA00022989"/>
    </source>
</evidence>
<dbReference type="AlphaFoldDB" id="A0AA89BYT7"/>
<evidence type="ECO:0000256" key="13">
    <source>
        <dbReference type="ARBA" id="ARBA00045957"/>
    </source>
</evidence>
<dbReference type="SUPFAM" id="SSF51905">
    <property type="entry name" value="FAD/NAD(P)-binding domain"/>
    <property type="match status" value="2"/>
</dbReference>
<protein>
    <recommendedName>
        <fullName evidence="18">Flavin-containing monooxygenase</fullName>
        <ecNumber evidence="18">1.-.-.-</ecNumber>
    </recommendedName>
</protein>
<dbReference type="EC" id="1.-.-.-" evidence="18"/>
<evidence type="ECO:0000256" key="8">
    <source>
        <dbReference type="ARBA" id="ARBA00022857"/>
    </source>
</evidence>
<keyword evidence="10 18" id="KW-0560">Oxidoreductase</keyword>
<name>A0AA89BYT7_PINIB</name>
<keyword evidence="4 18" id="KW-0285">Flavoprotein</keyword>
<keyword evidence="21" id="KW-1185">Reference proteome</keyword>
<dbReference type="PANTHER" id="PTHR23023">
    <property type="entry name" value="DIMETHYLANILINE MONOOXYGENASE"/>
    <property type="match status" value="1"/>
</dbReference>
<dbReference type="Proteomes" id="UP001186944">
    <property type="component" value="Unassembled WGS sequence"/>
</dbReference>
<evidence type="ECO:0000256" key="7">
    <source>
        <dbReference type="ARBA" id="ARBA00022827"/>
    </source>
</evidence>